<organism evidence="2 3">
    <name type="scientific">Zingiber officinale</name>
    <name type="common">Ginger</name>
    <name type="synonym">Amomum zingiber</name>
    <dbReference type="NCBI Taxonomy" id="94328"/>
    <lineage>
        <taxon>Eukaryota</taxon>
        <taxon>Viridiplantae</taxon>
        <taxon>Streptophyta</taxon>
        <taxon>Embryophyta</taxon>
        <taxon>Tracheophyta</taxon>
        <taxon>Spermatophyta</taxon>
        <taxon>Magnoliopsida</taxon>
        <taxon>Liliopsida</taxon>
        <taxon>Zingiberales</taxon>
        <taxon>Zingiberaceae</taxon>
        <taxon>Zingiber</taxon>
    </lineage>
</organism>
<keyword evidence="3" id="KW-1185">Reference proteome</keyword>
<dbReference type="PANTHER" id="PTHR10782:SF4">
    <property type="entry name" value="TONALLI, ISOFORM E"/>
    <property type="match status" value="1"/>
</dbReference>
<feature type="compositionally biased region" description="Polar residues" evidence="1">
    <location>
        <begin position="851"/>
        <end position="871"/>
    </location>
</feature>
<protein>
    <recommendedName>
        <fullName evidence="4">SP-RING-type domain-containing protein</fullName>
    </recommendedName>
</protein>
<comment type="caution">
    <text evidence="2">The sequence shown here is derived from an EMBL/GenBank/DDBJ whole genome shotgun (WGS) entry which is preliminary data.</text>
</comment>
<accession>A0A8J5GRC8</accession>
<dbReference type="AlphaFoldDB" id="A0A8J5GRC8"/>
<dbReference type="GO" id="GO:0061665">
    <property type="term" value="F:SUMO ligase activity"/>
    <property type="evidence" value="ECO:0007669"/>
    <property type="project" value="TreeGrafter"/>
</dbReference>
<gene>
    <name evidence="2" type="ORF">ZIOFF_033874</name>
</gene>
<sequence length="871" mass="95834">MVAPQAASSLPHLPRAGMVTQSAHMPQQSAAALAAAFKNQLSNVVTNNYRLRAVAERLQLYFHGGVKLGQFDLFHLIFALSRGIDYALSINDNPGISNCLPSLIKQVYQHLKDPLLKSAIMVLMISVKNACKNRWFLKPDADELLCMSNELSSSFCMSVNDSIIGNPQDAISKIMVRFYPQLKFCHLVVSFTAKPGYDILMTDFHISRNIPVDEKIYLLVAQTDNLESSSSLISPLHVSFLLNGKGVERRTNVAMDTGPQFPTDVTKMLKYGTNIIQAIGYFSSNYIIAIAFMSKMTKTTPKLPDYAHPVIENPVSGKETDFAAILFPGLIQHLDLDVIEGPSRITLNCPISFKRIKIPVKGYLCKHHQILQEVGYHVNDILIYADGSWKYVEHNGIENQTQKGSKLQDDSVKNDDSTSTVDLTMEEDYTSDIARTQEVSLQIPEDKAENDFFVAEDRKPLRDNEGLTVSHTPGASVASSYVGTHQTHYAVDGIRPRNLPLFSCFTSDRIDDAVINTQRILENNVTNVMLNPVQTDAVSPAFVRGPTVPELPRYTLSQMIQLSENMQLQSSHVAGAVITNETGRSTIPRHLSGTLTAIQALPSHSQSHNSSRKVQSVMANRLGSVSEEMQIDQPSNISNVPSALLHHHPMTQEHYHHSKSSQLSVVGLPAPSLSTNQAPQGQLQGTKTCNPDPNHIVYHRRHHSANIPEVSQPSAVPAGLVQQASHHPTYSVRTVTATRNVPVSSPHITQAAAQPWTSRNPPISRLTSISTAADTNGVVHSSILNQLPEIQYDESWRPTGRMRGSLTGGAYDAALNQYLVSPQPPQPVPQSSSASVITDQLMMDIDPNEEPSMNQQANIGYSSDSSNHLQK</sequence>
<evidence type="ECO:0000256" key="1">
    <source>
        <dbReference type="SAM" id="MobiDB-lite"/>
    </source>
</evidence>
<dbReference type="Proteomes" id="UP000734854">
    <property type="component" value="Unassembled WGS sequence"/>
</dbReference>
<dbReference type="PANTHER" id="PTHR10782">
    <property type="entry name" value="ZINC FINGER MIZ DOMAIN-CONTAINING PROTEIN"/>
    <property type="match status" value="1"/>
</dbReference>
<feature type="compositionally biased region" description="Basic and acidic residues" evidence="1">
    <location>
        <begin position="406"/>
        <end position="416"/>
    </location>
</feature>
<feature type="region of interest" description="Disordered" evidence="1">
    <location>
        <begin position="400"/>
        <end position="419"/>
    </location>
</feature>
<reference evidence="2 3" key="1">
    <citation type="submission" date="2020-08" db="EMBL/GenBank/DDBJ databases">
        <title>Plant Genome Project.</title>
        <authorList>
            <person name="Zhang R.-G."/>
        </authorList>
    </citation>
    <scope>NUCLEOTIDE SEQUENCE [LARGE SCALE GENOMIC DNA]</scope>
    <source>
        <tissue evidence="2">Rhizome</tissue>
    </source>
</reference>
<name>A0A8J5GRC8_ZINOF</name>
<evidence type="ECO:0000313" key="3">
    <source>
        <dbReference type="Proteomes" id="UP000734854"/>
    </source>
</evidence>
<evidence type="ECO:0000313" key="2">
    <source>
        <dbReference type="EMBL" id="KAG6508500.1"/>
    </source>
</evidence>
<feature type="region of interest" description="Disordered" evidence="1">
    <location>
        <begin position="843"/>
        <end position="871"/>
    </location>
</feature>
<dbReference type="GO" id="GO:0016925">
    <property type="term" value="P:protein sumoylation"/>
    <property type="evidence" value="ECO:0007669"/>
    <property type="project" value="TreeGrafter"/>
</dbReference>
<dbReference type="InterPro" id="IPR013083">
    <property type="entry name" value="Znf_RING/FYVE/PHD"/>
</dbReference>
<evidence type="ECO:0008006" key="4">
    <source>
        <dbReference type="Google" id="ProtNLM"/>
    </source>
</evidence>
<dbReference type="Gene3D" id="3.30.40.10">
    <property type="entry name" value="Zinc/RING finger domain, C3HC4 (zinc finger)"/>
    <property type="match status" value="1"/>
</dbReference>
<dbReference type="GO" id="GO:0000785">
    <property type="term" value="C:chromatin"/>
    <property type="evidence" value="ECO:0007669"/>
    <property type="project" value="TreeGrafter"/>
</dbReference>
<dbReference type="EMBL" id="JACMSC010000009">
    <property type="protein sequence ID" value="KAG6508500.1"/>
    <property type="molecule type" value="Genomic_DNA"/>
</dbReference>
<proteinExistence type="predicted"/>